<evidence type="ECO:0000256" key="4">
    <source>
        <dbReference type="ARBA" id="ARBA00006171"/>
    </source>
</evidence>
<comment type="pathway">
    <text evidence="3 10">Organic acid metabolism; glycolate biosynthesis; glycolate from 2-phosphoglycolate: step 1/1.</text>
</comment>
<name>A0A844XD99_9SPHN</name>
<keyword evidence="12" id="KW-1185">Reference proteome</keyword>
<comment type="caution">
    <text evidence="11">The sequence shown here is derived from an EMBL/GenBank/DDBJ whole genome shotgun (WGS) entry which is preliminary data.</text>
</comment>
<dbReference type="GO" id="GO:0005829">
    <property type="term" value="C:cytosol"/>
    <property type="evidence" value="ECO:0007669"/>
    <property type="project" value="TreeGrafter"/>
</dbReference>
<comment type="function">
    <text evidence="10">Specifically catalyzes the dephosphorylation of 2-phosphoglycolate. Is involved in the dissimilation of the intracellular 2-phosphoglycolate formed during the DNA repair of 3'-phosphoglycolate ends, a major class of DNA lesions induced by oxidative stress.</text>
</comment>
<dbReference type="InterPro" id="IPR023198">
    <property type="entry name" value="PGP-like_dom2"/>
</dbReference>
<sequence>MAKFPFDIVLFDLDGTLVDSNLDLGPAINHALALEGREQLPLSQVRQLIGGGAVPMLERGLEQTGGAVSKERFEELSNALLEHYWAHIADNTVPFPGVLNALDVLADRGCKLAVCTNKAEKPARQLIEALGMTDRFCAIHGGDTFGREKAKPAPDMLLAAIKDCGGGAAAMVGDSTFDVRAARNAGCPVVTYRYGYNDVPVGELGGDAMIDHFDELVGTLEGLSPA</sequence>
<protein>
    <recommendedName>
        <fullName evidence="5 10">Phosphoglycolate phosphatase</fullName>
        <shortName evidence="10">PGP</shortName>
        <shortName evidence="10">PGPase</shortName>
        <ecNumber evidence="5 10">3.1.3.18</ecNumber>
    </recommendedName>
</protein>
<dbReference type="PANTHER" id="PTHR43434:SF1">
    <property type="entry name" value="PHOSPHOGLYCOLATE PHOSPHATASE"/>
    <property type="match status" value="1"/>
</dbReference>
<evidence type="ECO:0000256" key="10">
    <source>
        <dbReference type="HAMAP-Rule" id="MF_00495"/>
    </source>
</evidence>
<dbReference type="InterPro" id="IPR050155">
    <property type="entry name" value="HAD-like_hydrolase_sf"/>
</dbReference>
<dbReference type="InterPro" id="IPR023214">
    <property type="entry name" value="HAD_sf"/>
</dbReference>
<dbReference type="Gene3D" id="1.10.150.240">
    <property type="entry name" value="Putative phosphatase, domain 2"/>
    <property type="match status" value="1"/>
</dbReference>
<comment type="catalytic activity">
    <reaction evidence="1 10">
        <text>2-phosphoglycolate + H2O = glycolate + phosphate</text>
        <dbReference type="Rhea" id="RHEA:14369"/>
        <dbReference type="ChEBI" id="CHEBI:15377"/>
        <dbReference type="ChEBI" id="CHEBI:29805"/>
        <dbReference type="ChEBI" id="CHEBI:43474"/>
        <dbReference type="ChEBI" id="CHEBI:58033"/>
        <dbReference type="EC" id="3.1.3.18"/>
    </reaction>
</comment>
<evidence type="ECO:0000256" key="3">
    <source>
        <dbReference type="ARBA" id="ARBA00004818"/>
    </source>
</evidence>
<dbReference type="GO" id="GO:0046872">
    <property type="term" value="F:metal ion binding"/>
    <property type="evidence" value="ECO:0007669"/>
    <property type="project" value="UniProtKB-KW"/>
</dbReference>
<dbReference type="InterPro" id="IPR006439">
    <property type="entry name" value="HAD-SF_hydro_IA"/>
</dbReference>
<organism evidence="11 12">
    <name type="scientific">Aurantiacibacter rhizosphaerae</name>
    <dbReference type="NCBI Taxonomy" id="2691582"/>
    <lineage>
        <taxon>Bacteria</taxon>
        <taxon>Pseudomonadati</taxon>
        <taxon>Pseudomonadota</taxon>
        <taxon>Alphaproteobacteria</taxon>
        <taxon>Sphingomonadales</taxon>
        <taxon>Erythrobacteraceae</taxon>
        <taxon>Aurantiacibacter</taxon>
    </lineage>
</organism>
<evidence type="ECO:0000313" key="12">
    <source>
        <dbReference type="Proteomes" id="UP000461409"/>
    </source>
</evidence>
<dbReference type="PANTHER" id="PTHR43434">
    <property type="entry name" value="PHOSPHOGLYCOLATE PHOSPHATASE"/>
    <property type="match status" value="1"/>
</dbReference>
<dbReference type="Pfam" id="PF13419">
    <property type="entry name" value="HAD_2"/>
    <property type="match status" value="1"/>
</dbReference>
<keyword evidence="8 10" id="KW-0460">Magnesium</keyword>
<dbReference type="Proteomes" id="UP000461409">
    <property type="component" value="Unassembled WGS sequence"/>
</dbReference>
<dbReference type="EC" id="3.1.3.18" evidence="5 10"/>
<evidence type="ECO:0000256" key="6">
    <source>
        <dbReference type="ARBA" id="ARBA00022723"/>
    </source>
</evidence>
<dbReference type="SUPFAM" id="SSF56784">
    <property type="entry name" value="HAD-like"/>
    <property type="match status" value="1"/>
</dbReference>
<dbReference type="GO" id="GO:0005975">
    <property type="term" value="P:carbohydrate metabolic process"/>
    <property type="evidence" value="ECO:0007669"/>
    <property type="project" value="InterPro"/>
</dbReference>
<comment type="cofactor">
    <cofactor evidence="2 10">
        <name>Mg(2+)</name>
        <dbReference type="ChEBI" id="CHEBI:18420"/>
    </cofactor>
</comment>
<keyword evidence="7 10" id="KW-0378">Hydrolase</keyword>
<dbReference type="GO" id="GO:0046295">
    <property type="term" value="P:glycolate biosynthetic process"/>
    <property type="evidence" value="ECO:0007669"/>
    <property type="project" value="UniProtKB-UniRule"/>
</dbReference>
<feature type="binding site" evidence="10">
    <location>
        <position position="174"/>
    </location>
    <ligand>
        <name>Mg(2+)</name>
        <dbReference type="ChEBI" id="CHEBI:18420"/>
    </ligand>
</feature>
<feature type="binding site" evidence="10">
    <location>
        <position position="12"/>
    </location>
    <ligand>
        <name>Mg(2+)</name>
        <dbReference type="ChEBI" id="CHEBI:18420"/>
    </ligand>
</feature>
<evidence type="ECO:0000256" key="2">
    <source>
        <dbReference type="ARBA" id="ARBA00001946"/>
    </source>
</evidence>
<dbReference type="SFLD" id="SFLDS00003">
    <property type="entry name" value="Haloacid_Dehalogenase"/>
    <property type="match status" value="1"/>
</dbReference>
<dbReference type="EMBL" id="WUBR01000001">
    <property type="protein sequence ID" value="MWV27662.1"/>
    <property type="molecule type" value="Genomic_DNA"/>
</dbReference>
<evidence type="ECO:0000313" key="11">
    <source>
        <dbReference type="EMBL" id="MWV27662.1"/>
    </source>
</evidence>
<dbReference type="UniPathway" id="UPA00865">
    <property type="reaction ID" value="UER00834"/>
</dbReference>
<dbReference type="InterPro" id="IPR036412">
    <property type="entry name" value="HAD-like_sf"/>
</dbReference>
<comment type="similarity">
    <text evidence="4 10">Belongs to the HAD-like hydrolase superfamily. CbbY/CbbZ/Gph/YieH family.</text>
</comment>
<dbReference type="SFLD" id="SFLDG01129">
    <property type="entry name" value="C1.5:_HAD__Beta-PGM__Phosphata"/>
    <property type="match status" value="1"/>
</dbReference>
<evidence type="ECO:0000256" key="5">
    <source>
        <dbReference type="ARBA" id="ARBA00013078"/>
    </source>
</evidence>
<dbReference type="InterPro" id="IPR037512">
    <property type="entry name" value="PGPase_prok"/>
</dbReference>
<keyword evidence="6 10" id="KW-0479">Metal-binding</keyword>
<evidence type="ECO:0000256" key="7">
    <source>
        <dbReference type="ARBA" id="ARBA00022801"/>
    </source>
</evidence>
<dbReference type="AlphaFoldDB" id="A0A844XD99"/>
<reference evidence="11 12" key="1">
    <citation type="submission" date="2019-12" db="EMBL/GenBank/DDBJ databases">
        <authorList>
            <person name="Lee S.D."/>
        </authorList>
    </citation>
    <scope>NUCLEOTIDE SEQUENCE [LARGE SCALE GENOMIC DNA]</scope>
    <source>
        <strain evidence="11 12">GH3-10</strain>
    </source>
</reference>
<evidence type="ECO:0000256" key="8">
    <source>
        <dbReference type="ARBA" id="ARBA00022842"/>
    </source>
</evidence>
<dbReference type="GO" id="GO:0008967">
    <property type="term" value="F:phosphoglycolate phosphatase activity"/>
    <property type="evidence" value="ECO:0007669"/>
    <property type="project" value="UniProtKB-UniRule"/>
</dbReference>
<reference evidence="11 12" key="2">
    <citation type="submission" date="2020-02" db="EMBL/GenBank/DDBJ databases">
        <title>Erythrobacter dongmakensis sp. nov., isolated from a tidal mudflat.</title>
        <authorList>
            <person name="Kim I.S."/>
        </authorList>
    </citation>
    <scope>NUCLEOTIDE SEQUENCE [LARGE SCALE GENOMIC DNA]</scope>
    <source>
        <strain evidence="11 12">GH3-10</strain>
    </source>
</reference>
<evidence type="ECO:0000256" key="1">
    <source>
        <dbReference type="ARBA" id="ARBA00000830"/>
    </source>
</evidence>
<proteinExistence type="inferred from homology"/>
<dbReference type="GO" id="GO:0006281">
    <property type="term" value="P:DNA repair"/>
    <property type="evidence" value="ECO:0007669"/>
    <property type="project" value="TreeGrafter"/>
</dbReference>
<dbReference type="NCBIfam" id="TIGR01549">
    <property type="entry name" value="HAD-SF-IA-v1"/>
    <property type="match status" value="1"/>
</dbReference>
<dbReference type="InterPro" id="IPR041492">
    <property type="entry name" value="HAD_2"/>
</dbReference>
<dbReference type="Gene3D" id="3.40.50.1000">
    <property type="entry name" value="HAD superfamily/HAD-like"/>
    <property type="match status" value="1"/>
</dbReference>
<feature type="binding site" evidence="10">
    <location>
        <position position="14"/>
    </location>
    <ligand>
        <name>Mg(2+)</name>
        <dbReference type="ChEBI" id="CHEBI:18420"/>
    </ligand>
</feature>
<dbReference type="HAMAP" id="MF_00495">
    <property type="entry name" value="GPH_hydrolase_bact"/>
    <property type="match status" value="1"/>
</dbReference>
<evidence type="ECO:0000256" key="9">
    <source>
        <dbReference type="ARBA" id="ARBA00023277"/>
    </source>
</evidence>
<feature type="active site" description="Nucleophile" evidence="10">
    <location>
        <position position="12"/>
    </location>
</feature>
<dbReference type="RefSeq" id="WP_160485213.1">
    <property type="nucleotide sequence ID" value="NZ_WUBR01000001.1"/>
</dbReference>
<accession>A0A844XD99</accession>
<keyword evidence="9 10" id="KW-0119">Carbohydrate metabolism</keyword>
<gene>
    <name evidence="11" type="ORF">GRF63_07065</name>
</gene>